<keyword evidence="1" id="KW-0812">Transmembrane</keyword>
<dbReference type="RefSeq" id="WP_213536583.1">
    <property type="nucleotide sequence ID" value="NZ_BOVQ01000008.1"/>
</dbReference>
<proteinExistence type="predicted"/>
<name>A0ABV9JAG3_9LACT</name>
<evidence type="ECO:0000259" key="2">
    <source>
        <dbReference type="Pfam" id="PF19804"/>
    </source>
</evidence>
<dbReference type="EMBL" id="JBHSGD010000002">
    <property type="protein sequence ID" value="MFC4651644.1"/>
    <property type="molecule type" value="Genomic_DNA"/>
</dbReference>
<keyword evidence="1" id="KW-0472">Membrane</keyword>
<comment type="caution">
    <text evidence="3">The sequence shown here is derived from an EMBL/GenBank/DDBJ whole genome shotgun (WGS) entry which is preliminary data.</text>
</comment>
<keyword evidence="4" id="KW-1185">Reference proteome</keyword>
<protein>
    <submittedName>
        <fullName evidence="3">DUF6287 domain-containing protein</fullName>
    </submittedName>
</protein>
<feature type="domain" description="DUF6287" evidence="2">
    <location>
        <begin position="191"/>
        <end position="217"/>
    </location>
</feature>
<evidence type="ECO:0000256" key="1">
    <source>
        <dbReference type="SAM" id="Phobius"/>
    </source>
</evidence>
<accession>A0ABV9JAG3</accession>
<feature type="transmembrane region" description="Helical" evidence="1">
    <location>
        <begin position="24"/>
        <end position="43"/>
    </location>
</feature>
<evidence type="ECO:0000313" key="3">
    <source>
        <dbReference type="EMBL" id="MFC4651644.1"/>
    </source>
</evidence>
<evidence type="ECO:0000313" key="4">
    <source>
        <dbReference type="Proteomes" id="UP001595987"/>
    </source>
</evidence>
<dbReference type="InterPro" id="IPR046254">
    <property type="entry name" value="DUF6287"/>
</dbReference>
<organism evidence="3 4">
    <name type="scientific">Lactococcus nasutitermitis</name>
    <dbReference type="NCBI Taxonomy" id="1652957"/>
    <lineage>
        <taxon>Bacteria</taxon>
        <taxon>Bacillati</taxon>
        <taxon>Bacillota</taxon>
        <taxon>Bacilli</taxon>
        <taxon>Lactobacillales</taxon>
        <taxon>Streptococcaceae</taxon>
        <taxon>Lactococcus</taxon>
    </lineage>
</organism>
<dbReference type="Pfam" id="PF19804">
    <property type="entry name" value="DUF6287"/>
    <property type="match status" value="1"/>
</dbReference>
<keyword evidence="1" id="KW-1133">Transmembrane helix</keyword>
<dbReference type="Proteomes" id="UP001595987">
    <property type="component" value="Unassembled WGS sequence"/>
</dbReference>
<sequence>MQRRKNEYFPEDVKKNNKKLSKRLLFLGILTLLLIITGSVFAYQRHEISLHKATYHALKVNAEKDIKRAKITEKSSDIQKATLAIKKLNSNDKKLFTAQISEINNIINLKNAIASVNTAYKTQLKVDITTAQKNIQKLKTNDKKTLSQKINNLTTGLSDITTATSAIEKAEKDKSSAYEKVSQMKKAAEAQPMDFNAIKNGDYSSLEGTWKTIAFSSNNYDGKGIQWTPDNSNSINQLLISKNKITSFISLSKNQLSESNGSGTVSFNNQKGSLSAEAPVGAIEDSISFYPAGIDITFSLNNGVIDDTSKNRILIRSSNMDSGSIFVQTSKISSTSFSISDVEQATIDTDIKTAQNDINKLTQDWENSKKVTLQNRLNTLIASQSMNLSQIETGNYNTIQGIWKDKNGDTFNVSGNKINWTSSTENTTISGLTLINSEIVQATRKTNAVQLKKDYNKTPNYNNTISGGLDMGVKIDNASGIGGYFIEIDYLPADCVPNTGFFSYDGSSGNTQKDRIIAWSGQNGPGPVYYKQ</sequence>
<reference evidence="4" key="1">
    <citation type="journal article" date="2019" name="Int. J. Syst. Evol. Microbiol.">
        <title>The Global Catalogue of Microorganisms (GCM) 10K type strain sequencing project: providing services to taxonomists for standard genome sequencing and annotation.</title>
        <authorList>
            <consortium name="The Broad Institute Genomics Platform"/>
            <consortium name="The Broad Institute Genome Sequencing Center for Infectious Disease"/>
            <person name="Wu L."/>
            <person name="Ma J."/>
        </authorList>
    </citation>
    <scope>NUCLEOTIDE SEQUENCE [LARGE SCALE GENOMIC DNA]</scope>
    <source>
        <strain evidence="4">CCUG 63287</strain>
    </source>
</reference>
<gene>
    <name evidence="3" type="ORF">ACFO26_01800</name>
</gene>